<evidence type="ECO:0008006" key="3">
    <source>
        <dbReference type="Google" id="ProtNLM"/>
    </source>
</evidence>
<dbReference type="AlphaFoldDB" id="A0A5K7YQZ0"/>
<accession>A0A5K7YQZ0</accession>
<evidence type="ECO:0000313" key="2">
    <source>
        <dbReference type="Proteomes" id="UP000427906"/>
    </source>
</evidence>
<keyword evidence="2" id="KW-1185">Reference proteome</keyword>
<organism evidence="1 2">
    <name type="scientific">Desulfosarcina alkanivorans</name>
    <dbReference type="NCBI Taxonomy" id="571177"/>
    <lineage>
        <taxon>Bacteria</taxon>
        <taxon>Pseudomonadati</taxon>
        <taxon>Thermodesulfobacteriota</taxon>
        <taxon>Desulfobacteria</taxon>
        <taxon>Desulfobacterales</taxon>
        <taxon>Desulfosarcinaceae</taxon>
        <taxon>Desulfosarcina</taxon>
    </lineage>
</organism>
<name>A0A5K7YQZ0_9BACT</name>
<proteinExistence type="predicted"/>
<dbReference type="RefSeq" id="WP_155318277.1">
    <property type="nucleotide sequence ID" value="NZ_AP021874.1"/>
</dbReference>
<dbReference type="KEGG" id="dalk:DSCA_42490"/>
<dbReference type="OrthoDB" id="9342845at2"/>
<dbReference type="EMBL" id="AP021874">
    <property type="protein sequence ID" value="BBO70319.1"/>
    <property type="molecule type" value="Genomic_DNA"/>
</dbReference>
<protein>
    <recommendedName>
        <fullName evidence="3">STAS/SEC14 domain-containing protein</fullName>
    </recommendedName>
</protein>
<reference evidence="1 2" key="1">
    <citation type="submission" date="2019-11" db="EMBL/GenBank/DDBJ databases">
        <title>Comparative genomics of hydrocarbon-degrading Desulfosarcina strains.</title>
        <authorList>
            <person name="Watanabe M."/>
            <person name="Kojima H."/>
            <person name="Fukui M."/>
        </authorList>
    </citation>
    <scope>NUCLEOTIDE SEQUENCE [LARGE SCALE GENOMIC DNA]</scope>
    <source>
        <strain evidence="1 2">PL12</strain>
    </source>
</reference>
<sequence length="141" mass="16326">MGFSRHFFPEYQFAFTQCYGIVDDNSLRIHILSFNLEAKGMTYIRELADARKLDNVSNVTVQGLVQLSELGKERSAGRRGLLAIVVARPLIYEMARIYAGLLTDIKKDTRIFYDVKEALSWLDYDGQEIDRLIRYMGKHRV</sequence>
<dbReference type="Proteomes" id="UP000427906">
    <property type="component" value="Chromosome"/>
</dbReference>
<gene>
    <name evidence="1" type="ORF">DSCA_42490</name>
</gene>
<evidence type="ECO:0000313" key="1">
    <source>
        <dbReference type="EMBL" id="BBO70319.1"/>
    </source>
</evidence>